<dbReference type="SUPFAM" id="SSF81901">
    <property type="entry name" value="HCP-like"/>
    <property type="match status" value="1"/>
</dbReference>
<feature type="signal peptide" evidence="1">
    <location>
        <begin position="1"/>
        <end position="17"/>
    </location>
</feature>
<dbReference type="Gene3D" id="1.25.40.740">
    <property type="match status" value="1"/>
</dbReference>
<evidence type="ECO:0000313" key="2">
    <source>
        <dbReference type="EMBL" id="KFC05334.1"/>
    </source>
</evidence>
<dbReference type="AlphaFoldDB" id="A0A085A539"/>
<dbReference type="Pfam" id="PF08238">
    <property type="entry name" value="Sel1"/>
    <property type="match status" value="5"/>
</dbReference>
<dbReference type="PANTHER" id="PTHR11102:SF160">
    <property type="entry name" value="ERAD-ASSOCIATED E3 UBIQUITIN-PROTEIN LIGASE COMPONENT HRD3"/>
    <property type="match status" value="1"/>
</dbReference>
<feature type="chain" id="PRO_5001786158" evidence="1">
    <location>
        <begin position="18"/>
        <end position="223"/>
    </location>
</feature>
<reference evidence="3" key="1">
    <citation type="submission" date="2014-05" db="EMBL/GenBank/DDBJ databases">
        <title>ATOL: Assembling a taxonomically balanced genome-scale reconstruction of the evolutionary history of the Enterobacteriaceae.</title>
        <authorList>
            <person name="Plunkett G. III"/>
            <person name="Neeno-Eckwall E.C."/>
            <person name="Glasner J.D."/>
            <person name="Perna N.T."/>
        </authorList>
    </citation>
    <scope>NUCLEOTIDE SEQUENCE [LARGE SCALE GENOMIC DNA]</scope>
    <source>
        <strain evidence="3">ATCC 49490</strain>
    </source>
</reference>
<dbReference type="InterPro" id="IPR011990">
    <property type="entry name" value="TPR-like_helical_dom_sf"/>
</dbReference>
<dbReference type="InterPro" id="IPR050767">
    <property type="entry name" value="Sel1_AlgK"/>
</dbReference>
<protein>
    <submittedName>
        <fullName evidence="2">Putative exported protein</fullName>
    </submittedName>
</protein>
<dbReference type="RefSeq" id="WP_038158329.1">
    <property type="nucleotide sequence ID" value="NZ_JMTB01000091.1"/>
</dbReference>
<proteinExistence type="predicted"/>
<dbReference type="SMART" id="SM00671">
    <property type="entry name" value="SEL1"/>
    <property type="match status" value="5"/>
</dbReference>
<accession>A0A085A539</accession>
<sequence length="223" mass="24589">MKYLYLLLFLFVFPLHADDIGSQFQQQAQAGDPHAQYLLADTYYSSGNEQKAHYWAEKAAENGNADAIALLAQMSLKKDITAAKTLAEQASLAGSKIGDIILARVLVNNEAGTPDFPRAIQLLENAAKNIESDAAVDAQMLLGLIYANGGPLPEDDVKAAWYFKRSSTLSRTGYAEYWAGMMFLQGEKGFITPNKQKALQWLNLSCMEGFDTGCEEFDRLSNK</sequence>
<dbReference type="InterPro" id="IPR006597">
    <property type="entry name" value="Sel1-like"/>
</dbReference>
<dbReference type="Proteomes" id="UP000028630">
    <property type="component" value="Unassembled WGS sequence"/>
</dbReference>
<keyword evidence="1" id="KW-0732">Signal</keyword>
<organism evidence="2 3">
    <name type="scientific">Trabulsiella guamensis ATCC 49490</name>
    <dbReference type="NCBI Taxonomy" id="1005994"/>
    <lineage>
        <taxon>Bacteria</taxon>
        <taxon>Pseudomonadati</taxon>
        <taxon>Pseudomonadota</taxon>
        <taxon>Gammaproteobacteria</taxon>
        <taxon>Enterobacterales</taxon>
        <taxon>Enterobacteriaceae</taxon>
        <taxon>Trabulsiella</taxon>
    </lineage>
</organism>
<name>A0A085A539_9ENTR</name>
<dbReference type="eggNOG" id="COG0790">
    <property type="taxonomic scope" value="Bacteria"/>
</dbReference>
<comment type="caution">
    <text evidence="2">The sequence shown here is derived from an EMBL/GenBank/DDBJ whole genome shotgun (WGS) entry which is preliminary data.</text>
</comment>
<evidence type="ECO:0000313" key="3">
    <source>
        <dbReference type="Proteomes" id="UP000028630"/>
    </source>
</evidence>
<dbReference type="PANTHER" id="PTHR11102">
    <property type="entry name" value="SEL-1-LIKE PROTEIN"/>
    <property type="match status" value="1"/>
</dbReference>
<dbReference type="Gene3D" id="1.25.40.10">
    <property type="entry name" value="Tetratricopeptide repeat domain"/>
    <property type="match status" value="1"/>
</dbReference>
<evidence type="ECO:0000256" key="1">
    <source>
        <dbReference type="SAM" id="SignalP"/>
    </source>
</evidence>
<gene>
    <name evidence="2" type="ORF">GTGU_02918</name>
</gene>
<keyword evidence="3" id="KW-1185">Reference proteome</keyword>
<dbReference type="EMBL" id="JMTB01000091">
    <property type="protein sequence ID" value="KFC05334.1"/>
    <property type="molecule type" value="Genomic_DNA"/>
</dbReference>
<dbReference type="OrthoDB" id="6621898at2"/>